<keyword evidence="1" id="KW-0732">Signal</keyword>
<feature type="chain" id="PRO_5046915000" description="Ice-binding protein C-terminal domain-containing protein" evidence="1">
    <location>
        <begin position="26"/>
        <end position="266"/>
    </location>
</feature>
<comment type="caution">
    <text evidence="3">The sequence shown here is derived from an EMBL/GenBank/DDBJ whole genome shotgun (WGS) entry which is preliminary data.</text>
</comment>
<dbReference type="Proteomes" id="UP000734218">
    <property type="component" value="Unassembled WGS sequence"/>
</dbReference>
<dbReference type="Pfam" id="PF07589">
    <property type="entry name" value="PEP-CTERM"/>
    <property type="match status" value="1"/>
</dbReference>
<feature type="signal peptide" evidence="1">
    <location>
        <begin position="1"/>
        <end position="25"/>
    </location>
</feature>
<dbReference type="RefSeq" id="WP_167955297.1">
    <property type="nucleotide sequence ID" value="NZ_JAATJE010000002.1"/>
</dbReference>
<dbReference type="EMBL" id="JAATJE010000002">
    <property type="protein sequence ID" value="NJC34902.1"/>
    <property type="molecule type" value="Genomic_DNA"/>
</dbReference>
<evidence type="ECO:0000313" key="3">
    <source>
        <dbReference type="EMBL" id="NJC34902.1"/>
    </source>
</evidence>
<proteinExistence type="predicted"/>
<gene>
    <name evidence="3" type="ORF">GGR88_002416</name>
</gene>
<organism evidence="3 4">
    <name type="scientific">Sphingomonas jejuensis</name>
    <dbReference type="NCBI Taxonomy" id="904715"/>
    <lineage>
        <taxon>Bacteria</taxon>
        <taxon>Pseudomonadati</taxon>
        <taxon>Pseudomonadota</taxon>
        <taxon>Alphaproteobacteria</taxon>
        <taxon>Sphingomonadales</taxon>
        <taxon>Sphingomonadaceae</taxon>
        <taxon>Sphingomonas</taxon>
    </lineage>
</organism>
<feature type="domain" description="Ice-binding protein C-terminal" evidence="2">
    <location>
        <begin position="235"/>
        <end position="259"/>
    </location>
</feature>
<dbReference type="InterPro" id="IPR013424">
    <property type="entry name" value="Ice-binding_C"/>
</dbReference>
<evidence type="ECO:0000313" key="4">
    <source>
        <dbReference type="Proteomes" id="UP000734218"/>
    </source>
</evidence>
<protein>
    <recommendedName>
        <fullName evidence="2">Ice-binding protein C-terminal domain-containing protein</fullName>
    </recommendedName>
</protein>
<dbReference type="NCBIfam" id="NF035944">
    <property type="entry name" value="PEPxxWA-CTERM"/>
    <property type="match status" value="1"/>
</dbReference>
<evidence type="ECO:0000259" key="2">
    <source>
        <dbReference type="Pfam" id="PF07589"/>
    </source>
</evidence>
<dbReference type="NCBIfam" id="TIGR02595">
    <property type="entry name" value="PEP_CTERM"/>
    <property type="match status" value="1"/>
</dbReference>
<accession>A0ABX0XNE6</accession>
<reference evidence="3 4" key="1">
    <citation type="submission" date="2020-03" db="EMBL/GenBank/DDBJ databases">
        <title>Genomic Encyclopedia of Type Strains, Phase IV (KMG-IV): sequencing the most valuable type-strain genomes for metagenomic binning, comparative biology and taxonomic classification.</title>
        <authorList>
            <person name="Goeker M."/>
        </authorList>
    </citation>
    <scope>NUCLEOTIDE SEQUENCE [LARGE SCALE GENOMIC DNA]</scope>
    <source>
        <strain evidence="3 4">DSM 27651</strain>
    </source>
</reference>
<evidence type="ECO:0000256" key="1">
    <source>
        <dbReference type="SAM" id="SignalP"/>
    </source>
</evidence>
<sequence length="266" mass="27040">MTIVTSGARLSAAAMLFALPAAGQAAVVLTGTSYSTDFNTLISSGSANAAGGVVANGWQFLESEDNADTTYTAGTGSDNQGNTYSFGAANNADRAFGTLSSGSLRSAIGVVFNNQTGSTINALSLNFFGEQYRNGSSSADSLIFEYLVGGTNLTGTSNWVRISALDVLSTVSSQTGVLVGNNNRTAYSGTIGNIAVANGGSIALRWSDFDASGAEDALAIDDFSLTATLASTTPAVPEPATWAMMIAGFGLVGSAMRRRKNALVSA</sequence>
<name>A0ABX0XNE6_9SPHN</name>
<keyword evidence="4" id="KW-1185">Reference proteome</keyword>